<accession>A0A1C3MZ58</accession>
<dbReference type="AlphaFoldDB" id="A0A1C3MZ58"/>
<dbReference type="Proteomes" id="UP000199393">
    <property type="component" value="Chromosome I"/>
</dbReference>
<keyword evidence="2" id="KW-1185">Reference proteome</keyword>
<dbReference type="STRING" id="307121.GA0070620_1076"/>
<protein>
    <recommendedName>
        <fullName evidence="3">PQQ-like domain-containing protein</fullName>
    </recommendedName>
</protein>
<organism evidence="1 2">
    <name type="scientific">Micromonospora krabiensis</name>
    <dbReference type="NCBI Taxonomy" id="307121"/>
    <lineage>
        <taxon>Bacteria</taxon>
        <taxon>Bacillati</taxon>
        <taxon>Actinomycetota</taxon>
        <taxon>Actinomycetes</taxon>
        <taxon>Micromonosporales</taxon>
        <taxon>Micromonosporaceae</taxon>
        <taxon>Micromonospora</taxon>
    </lineage>
</organism>
<proteinExistence type="predicted"/>
<gene>
    <name evidence="1" type="ORF">GA0070620_1076</name>
</gene>
<dbReference type="InterPro" id="IPR015943">
    <property type="entry name" value="WD40/YVTN_repeat-like_dom_sf"/>
</dbReference>
<evidence type="ECO:0008006" key="3">
    <source>
        <dbReference type="Google" id="ProtNLM"/>
    </source>
</evidence>
<dbReference type="SUPFAM" id="SSF50969">
    <property type="entry name" value="YVTN repeat-like/Quinoprotein amine dehydrogenase"/>
    <property type="match status" value="1"/>
</dbReference>
<sequence>METLIELGAERGAARLSGPTPPVPRWWRPVVVLLACVVLTGAAPPARLPALTGPALPQRAVLVAAGSLLLVVDAGVDPPTLAAYDLAEPGRGPRWRVTVPPAAGWSAERLGELVLVTERDPVRGVVATTARSAHSGEPRWRRPGRVYATADGAVAVSEVRSVADPGRRIEGAVHGVDPATGATRWTVPLPSTAVLTVLPGAPSRVLVLRDDGLARVYDVGDGTVRGVAWLPPADYAPNNPQVTGGHLVLRHPVVGGAELVGYALPGLAERWRVPAGDGEVAIDGCGALLCAQDGRDRWALAPATGSRVWSWPGGADWRPVPGERDSPRLLLRTTQDGRRNLLAVTDRDGPRVVGVLPAGTRDCRVLPAALACRDAAGRLVVRPGPSDGT</sequence>
<name>A0A1C3MZ58_9ACTN</name>
<dbReference type="InterPro" id="IPR011044">
    <property type="entry name" value="Quino_amine_DH_bsu"/>
</dbReference>
<dbReference type="Gene3D" id="2.130.10.10">
    <property type="entry name" value="YVTN repeat-like/Quinoprotein amine dehydrogenase"/>
    <property type="match status" value="1"/>
</dbReference>
<dbReference type="EMBL" id="LT598496">
    <property type="protein sequence ID" value="SBV25599.1"/>
    <property type="molecule type" value="Genomic_DNA"/>
</dbReference>
<dbReference type="OrthoDB" id="3326598at2"/>
<reference evidence="2" key="1">
    <citation type="submission" date="2016-06" db="EMBL/GenBank/DDBJ databases">
        <authorList>
            <person name="Varghese N."/>
        </authorList>
    </citation>
    <scope>NUCLEOTIDE SEQUENCE [LARGE SCALE GENOMIC DNA]</scope>
    <source>
        <strain evidence="2">DSM 45344</strain>
    </source>
</reference>
<dbReference type="PATRIC" id="fig|307121.4.peg.1108"/>
<evidence type="ECO:0000313" key="2">
    <source>
        <dbReference type="Proteomes" id="UP000199393"/>
    </source>
</evidence>
<dbReference type="RefSeq" id="WP_091588836.1">
    <property type="nucleotide sequence ID" value="NZ_JBHRWG010000003.1"/>
</dbReference>
<evidence type="ECO:0000313" key="1">
    <source>
        <dbReference type="EMBL" id="SBV25599.1"/>
    </source>
</evidence>